<gene>
    <name evidence="9" type="ORF">BST96_11760</name>
</gene>
<keyword evidence="4" id="KW-1003">Cell membrane</keyword>
<dbReference type="Proteomes" id="UP000193450">
    <property type="component" value="Chromosome"/>
</dbReference>
<feature type="transmembrane region" description="Helical" evidence="8">
    <location>
        <begin position="182"/>
        <end position="200"/>
    </location>
</feature>
<keyword evidence="3" id="KW-0813">Transport</keyword>
<evidence type="ECO:0000256" key="7">
    <source>
        <dbReference type="ARBA" id="ARBA00023136"/>
    </source>
</evidence>
<dbReference type="AlphaFoldDB" id="A0A1X9NAU3"/>
<dbReference type="PANTHER" id="PTHR36838">
    <property type="entry name" value="AUXIN EFFLUX CARRIER FAMILY PROTEIN"/>
    <property type="match status" value="1"/>
</dbReference>
<evidence type="ECO:0000256" key="4">
    <source>
        <dbReference type="ARBA" id="ARBA00022475"/>
    </source>
</evidence>
<evidence type="ECO:0000256" key="1">
    <source>
        <dbReference type="ARBA" id="ARBA00004651"/>
    </source>
</evidence>
<dbReference type="RefSeq" id="WP_085758892.1">
    <property type="nucleotide sequence ID" value="NZ_CP019343.1"/>
</dbReference>
<dbReference type="GO" id="GO:0005886">
    <property type="term" value="C:plasma membrane"/>
    <property type="evidence" value="ECO:0007669"/>
    <property type="project" value="UniProtKB-SubCell"/>
</dbReference>
<comment type="similarity">
    <text evidence="2">Belongs to the auxin efflux carrier (TC 2.A.69) family.</text>
</comment>
<reference evidence="9 10" key="1">
    <citation type="submission" date="2016-11" db="EMBL/GenBank/DDBJ databases">
        <title>Trade-off between light-utilization and light-protection in marine flavobacteria.</title>
        <authorList>
            <person name="Kumagai Y."/>
        </authorList>
    </citation>
    <scope>NUCLEOTIDE SEQUENCE [LARGE SCALE GENOMIC DNA]</scope>
    <source>
        <strain evidence="9 10">NBRC 107125</strain>
    </source>
</reference>
<protein>
    <recommendedName>
        <fullName evidence="11">Transporter</fullName>
    </recommendedName>
</protein>
<evidence type="ECO:0000313" key="9">
    <source>
        <dbReference type="EMBL" id="ARN74736.1"/>
    </source>
</evidence>
<name>A0A1X9NAU3_9GAMM</name>
<dbReference type="STRING" id="716816.BST96_11760"/>
<dbReference type="EMBL" id="CP019343">
    <property type="protein sequence ID" value="ARN74736.1"/>
    <property type="molecule type" value="Genomic_DNA"/>
</dbReference>
<keyword evidence="7 8" id="KW-0472">Membrane</keyword>
<feature type="transmembrane region" description="Helical" evidence="8">
    <location>
        <begin position="155"/>
        <end position="176"/>
    </location>
</feature>
<feature type="transmembrane region" description="Helical" evidence="8">
    <location>
        <begin position="238"/>
        <end position="257"/>
    </location>
</feature>
<keyword evidence="5 8" id="KW-0812">Transmembrane</keyword>
<feature type="transmembrane region" description="Helical" evidence="8">
    <location>
        <begin position="212"/>
        <end position="232"/>
    </location>
</feature>
<evidence type="ECO:0000256" key="3">
    <source>
        <dbReference type="ARBA" id="ARBA00022448"/>
    </source>
</evidence>
<dbReference type="InterPro" id="IPR038770">
    <property type="entry name" value="Na+/solute_symporter_sf"/>
</dbReference>
<sequence>MYADIFAILAPIAICTLIGYGWARSGVPYEGEFVTRLVMNIGAPCLVVGTLSKTSMPAQDLIEILGAAAMVLVTTGLIAVTVCKLARLPVTVYLAPLSFPNTVNMGLPVCFFAFGEEGLAVALGIYLVVSLTQFSFGVALVSGQNAWKNSLRSPIVYSGLFATGLVLTATRLPLWIENSLNLLGSLSIPIMLITLGVSLSQLRVKDLSLSGLLGVSRLLIGLAVGFFVAEVLALEGTIRGVVIIQSAMPAAVFNYLLAQRYNRSPEAVAGLVVMSTLFSFASLPLLLWLVL</sequence>
<evidence type="ECO:0008006" key="11">
    <source>
        <dbReference type="Google" id="ProtNLM"/>
    </source>
</evidence>
<keyword evidence="6 8" id="KW-1133">Transmembrane helix</keyword>
<feature type="transmembrane region" description="Helical" evidence="8">
    <location>
        <begin position="90"/>
        <end position="114"/>
    </location>
</feature>
<evidence type="ECO:0000256" key="8">
    <source>
        <dbReference type="SAM" id="Phobius"/>
    </source>
</evidence>
<feature type="transmembrane region" description="Helical" evidence="8">
    <location>
        <begin position="64"/>
        <end position="83"/>
    </location>
</feature>
<accession>A0A1X9NAU3</accession>
<evidence type="ECO:0000256" key="5">
    <source>
        <dbReference type="ARBA" id="ARBA00022692"/>
    </source>
</evidence>
<proteinExistence type="inferred from homology"/>
<evidence type="ECO:0000313" key="10">
    <source>
        <dbReference type="Proteomes" id="UP000193450"/>
    </source>
</evidence>
<feature type="transmembrane region" description="Helical" evidence="8">
    <location>
        <begin position="269"/>
        <end position="290"/>
    </location>
</feature>
<feature type="transmembrane region" description="Helical" evidence="8">
    <location>
        <begin position="120"/>
        <end position="143"/>
    </location>
</feature>
<keyword evidence="10" id="KW-1185">Reference proteome</keyword>
<comment type="subcellular location">
    <subcellularLocation>
        <location evidence="1">Cell membrane</location>
        <topology evidence="1">Multi-pass membrane protein</topology>
    </subcellularLocation>
</comment>
<dbReference type="KEGG" id="osg:BST96_11760"/>
<dbReference type="OrthoDB" id="3238001at2"/>
<dbReference type="Gene3D" id="1.20.1530.20">
    <property type="match status" value="1"/>
</dbReference>
<dbReference type="Pfam" id="PF03547">
    <property type="entry name" value="Mem_trans"/>
    <property type="match status" value="1"/>
</dbReference>
<dbReference type="PANTHER" id="PTHR36838:SF1">
    <property type="entry name" value="SLR1864 PROTEIN"/>
    <property type="match status" value="1"/>
</dbReference>
<feature type="transmembrane region" description="Helical" evidence="8">
    <location>
        <begin position="6"/>
        <end position="22"/>
    </location>
</feature>
<evidence type="ECO:0000256" key="6">
    <source>
        <dbReference type="ARBA" id="ARBA00022989"/>
    </source>
</evidence>
<evidence type="ECO:0000256" key="2">
    <source>
        <dbReference type="ARBA" id="ARBA00010145"/>
    </source>
</evidence>
<dbReference type="GO" id="GO:0055085">
    <property type="term" value="P:transmembrane transport"/>
    <property type="evidence" value="ECO:0007669"/>
    <property type="project" value="InterPro"/>
</dbReference>
<organism evidence="9 10">
    <name type="scientific">Oceanicoccus sagamiensis</name>
    <dbReference type="NCBI Taxonomy" id="716816"/>
    <lineage>
        <taxon>Bacteria</taxon>
        <taxon>Pseudomonadati</taxon>
        <taxon>Pseudomonadota</taxon>
        <taxon>Gammaproteobacteria</taxon>
        <taxon>Cellvibrionales</taxon>
        <taxon>Spongiibacteraceae</taxon>
        <taxon>Oceanicoccus</taxon>
    </lineage>
</organism>
<dbReference type="InterPro" id="IPR004776">
    <property type="entry name" value="Mem_transp_PIN-like"/>
</dbReference>